<gene>
    <name evidence="1" type="primary">SLM2_2</name>
    <name evidence="1" type="ORF">LTR37_017362</name>
</gene>
<reference evidence="1" key="1">
    <citation type="submission" date="2023-07" db="EMBL/GenBank/DDBJ databases">
        <title>Black Yeasts Isolated from many extreme environments.</title>
        <authorList>
            <person name="Coleine C."/>
            <person name="Stajich J.E."/>
            <person name="Selbmann L."/>
        </authorList>
    </citation>
    <scope>NUCLEOTIDE SEQUENCE</scope>
    <source>
        <strain evidence="1">CCFEE 5714</strain>
    </source>
</reference>
<evidence type="ECO:0000313" key="2">
    <source>
        <dbReference type="Proteomes" id="UP001281147"/>
    </source>
</evidence>
<evidence type="ECO:0000313" key="1">
    <source>
        <dbReference type="EMBL" id="KAK3697624.1"/>
    </source>
</evidence>
<accession>A0ACC3MKA7</accession>
<sequence length="1094" mass="118379">MSSRPNSTYGAGYGSVPPPNDAHMSRGYGTNPTTSAVDYGNPNAASPISQSMSSPQGPSGGAFHEDFDASRPSSSIANDGSGGADRATSTATTAVPASAPSRSNTLKKKSSVRRTGSLKRSSSKKSINAGSVAGHGGANTDKEYNSAFSTPVPTHGTPTEVLANRFQAWRQLLKSLITYFREIQTSYDTRAKATHKVQTSIAQITHPGVLTGEHEHGLGAATRILDDFHKHSIAEANKSRDIEADVIGALTGLRSDLGQKIKEIRSLSSDFKNSVEKQKDATKLEVDKLGDALQHVTHEDGSAVGKNDPFVVKLGVDRAIERQIDEENYLHRAYLNLESSGRELESIVVGEIQKAYNAIAGILKREGDDALHTVESLRTGPIAMPKDAEWMKFVQHDPHFVDPNLPLRRIEHIDYPGKHHPAAAEVRSGMLERKSKYLKSYTPGWYVLSPTHLHEFKSADKIYSQPPVMSLYLPDQKLGSHSQQDSSSHKFMLKGKQSGGMHSGHNWVFRAETYDTMMAWFGDVRALTEKTGEERIAYVRKHARSFSGTSDRASSDGLDEDEADEVPYSADVASLAGGSQVQEQRPQRPAPGGRFPSDLQASRDRGASMGQSSSSSDGRDLGASAGGLPASTQEEYQRNGQDPYRLDGVRAGTPSEYQYTAGSGVEESYSDQTPSPEQQRVVFAQPAPQQETYSQQPRQVFAEPVTPQKTVPERTREIFAEPTPEQTTYPEQREAVPEPIHQQHAFLGNEPVSQQNNYPEQPREMVAEPISQQTTYLEQREVVSEPIHQQQNFSRNEPVTQQRNFSEQPNEMVAEPTPQQAIYPEQRGAVAQPVQQQQTFLGNEPVDQPSDRPAEDRNYYGEQAVPIAAGIAGVGATAAAVGASRQRDQETNAQQVEETKPEVPPKSELRNDHVIVDNASAPGMDQPTTGSRDIGSEFASGNTIVDNASAPGVYQPTAGSRGVGSDIAPDNTYVAEPVFTSAGVAEPGNFISRFRPDTATVATPVSTSNPSSSFRPDITAVATPVSTKNLGSGFRPDTTAVATPVSTTAGSGVLGGLEREGAHETGAIFPKIVRHNTDMSISQLHVPGEYPKQV</sequence>
<proteinExistence type="predicted"/>
<organism evidence="1 2">
    <name type="scientific">Vermiconidia calcicola</name>
    <dbReference type="NCBI Taxonomy" id="1690605"/>
    <lineage>
        <taxon>Eukaryota</taxon>
        <taxon>Fungi</taxon>
        <taxon>Dikarya</taxon>
        <taxon>Ascomycota</taxon>
        <taxon>Pezizomycotina</taxon>
        <taxon>Dothideomycetes</taxon>
        <taxon>Dothideomycetidae</taxon>
        <taxon>Mycosphaerellales</taxon>
        <taxon>Extremaceae</taxon>
        <taxon>Vermiconidia</taxon>
    </lineage>
</organism>
<dbReference type="Proteomes" id="UP001281147">
    <property type="component" value="Unassembled WGS sequence"/>
</dbReference>
<protein>
    <submittedName>
        <fullName evidence="1">Phosphatidylinositol 4,5-bisphosphate-binding protein</fullName>
    </submittedName>
</protein>
<name>A0ACC3MKA7_9PEZI</name>
<comment type="caution">
    <text evidence="1">The sequence shown here is derived from an EMBL/GenBank/DDBJ whole genome shotgun (WGS) entry which is preliminary data.</text>
</comment>
<dbReference type="EMBL" id="JAUTXU010000223">
    <property type="protein sequence ID" value="KAK3697624.1"/>
    <property type="molecule type" value="Genomic_DNA"/>
</dbReference>
<keyword evidence="2" id="KW-1185">Reference proteome</keyword>